<protein>
    <submittedName>
        <fullName evidence="2">Uncharacterized protein</fullName>
    </submittedName>
</protein>
<feature type="region of interest" description="Disordered" evidence="1">
    <location>
        <begin position="505"/>
        <end position="530"/>
    </location>
</feature>
<dbReference type="Gene3D" id="3.30.420.280">
    <property type="match status" value="1"/>
</dbReference>
<sequence length="530" mass="59842">MQASGTKTLRLHPRQGVAYRTRATEVLYGGSAGGGKSHLMRVAALSWCFAVPGLQVYIFRRLSDDLWKNHMQGPASFPVLLAEWLQAGFVKINSGKNFIAFGNGPAGGFDGGSKIFLCHCQYERDVFKYQGAEIHVLLMDELTHFTESQYRFLRGRVRLAGLQIPERWKGFFPRILCGSNPGGVGHGWVKHTFEPSRPESRKAREMLKSEGSLVRQFIPARLEDNPSLMESDPGYEARLEGLGSPELVKAMRFGDWEVFVGQAFPEFSVRTHVIAPCMPPENAQLYTTFDWGFGKPFSWGWWFVDNDGRVIRFAEWYGWNGQPDQGLRLIDSEIAREIIRRERDMNLQERMIIRLAGHDCFARRPNFQGGGQGKSTAEIFAEHGLFLTKGDSTRHLKIRAFRERIRSTGHGANSRPMLLVGSNCTEFIRTIPALVTDPANPEDIDSKGEDHVWDEACHIVMARPMAARQRGPAAVNAYARRIDRLESGLSCEGDRFEREMTRAFGRDPSPWEEPWARAETGEVLDDSSPC</sequence>
<dbReference type="KEGG" id="daf:Desaf_3503"/>
<dbReference type="AlphaFoldDB" id="F3YXL0"/>
<evidence type="ECO:0000256" key="1">
    <source>
        <dbReference type="SAM" id="MobiDB-lite"/>
    </source>
</evidence>
<evidence type="ECO:0000313" key="3">
    <source>
        <dbReference type="Proteomes" id="UP000007844"/>
    </source>
</evidence>
<evidence type="ECO:0000313" key="2">
    <source>
        <dbReference type="EMBL" id="EGJ51787.1"/>
    </source>
</evidence>
<proteinExistence type="predicted"/>
<accession>F3YXL0</accession>
<organism evidence="2 3">
    <name type="scientific">Desulfocurvibacter africanus subsp. africanus str. Walvis Bay</name>
    <dbReference type="NCBI Taxonomy" id="690850"/>
    <lineage>
        <taxon>Bacteria</taxon>
        <taxon>Pseudomonadati</taxon>
        <taxon>Thermodesulfobacteriota</taxon>
        <taxon>Desulfovibrionia</taxon>
        <taxon>Desulfovibrionales</taxon>
        <taxon>Desulfovibrionaceae</taxon>
        <taxon>Desulfocurvibacter</taxon>
    </lineage>
</organism>
<dbReference type="STRING" id="690850.Desaf_3503"/>
<gene>
    <name evidence="2" type="ORF">Desaf_3503</name>
</gene>
<dbReference type="Proteomes" id="UP000007844">
    <property type="component" value="Chromosome"/>
</dbReference>
<keyword evidence="3" id="KW-1185">Reference proteome</keyword>
<name>F3YXL0_DESAF</name>
<dbReference type="RefSeq" id="WP_014261401.1">
    <property type="nucleotide sequence ID" value="NC_016629.1"/>
</dbReference>
<dbReference type="Gene3D" id="3.40.50.300">
    <property type="entry name" value="P-loop containing nucleotide triphosphate hydrolases"/>
    <property type="match status" value="1"/>
</dbReference>
<dbReference type="InterPro" id="IPR027417">
    <property type="entry name" value="P-loop_NTPase"/>
</dbReference>
<dbReference type="eggNOG" id="COG1783">
    <property type="taxonomic scope" value="Bacteria"/>
</dbReference>
<dbReference type="HOGENOM" id="CLU_031708_0_0_7"/>
<reference evidence="2 3" key="1">
    <citation type="journal article" date="2011" name="J. Bacteriol.">
        <title>Genome sequence of the mercury-methylating and pleomorphic Desulfovibrio africanus Strain Walvis Bay.</title>
        <authorList>
            <person name="Brown S.D."/>
            <person name="Wall J.D."/>
            <person name="Kucken A.M."/>
            <person name="Gilmour C.C."/>
            <person name="Podar M."/>
            <person name="Brandt C.C."/>
            <person name="Teshima H."/>
            <person name="Detter J.C."/>
            <person name="Han C.S."/>
            <person name="Land M.L."/>
            <person name="Lucas S."/>
            <person name="Han J."/>
            <person name="Pennacchio L."/>
            <person name="Nolan M."/>
            <person name="Pitluck S."/>
            <person name="Woyke T."/>
            <person name="Goodwin L."/>
            <person name="Palumbo A.V."/>
            <person name="Elias D.A."/>
        </authorList>
    </citation>
    <scope>NUCLEOTIDE SEQUENCE [LARGE SCALE GENOMIC DNA]</scope>
    <source>
        <strain evidence="2 3">Walvis Bay</strain>
    </source>
</reference>
<dbReference type="EMBL" id="CP003221">
    <property type="protein sequence ID" value="EGJ51787.1"/>
    <property type="molecule type" value="Genomic_DNA"/>
</dbReference>